<name>A0AA41W390_PAPNU</name>
<dbReference type="AlphaFoldDB" id="A0AA41W390"/>
<dbReference type="Proteomes" id="UP001177140">
    <property type="component" value="Unassembled WGS sequence"/>
</dbReference>
<protein>
    <submittedName>
        <fullName evidence="2">Uncharacterized protein</fullName>
    </submittedName>
</protein>
<dbReference type="EMBL" id="JAJJMA010347710">
    <property type="protein sequence ID" value="MCL7052248.1"/>
    <property type="molecule type" value="Genomic_DNA"/>
</dbReference>
<evidence type="ECO:0000256" key="1">
    <source>
        <dbReference type="SAM" id="MobiDB-lite"/>
    </source>
</evidence>
<accession>A0AA41W390</accession>
<evidence type="ECO:0000313" key="2">
    <source>
        <dbReference type="EMBL" id="MCL7052248.1"/>
    </source>
</evidence>
<evidence type="ECO:0000313" key="3">
    <source>
        <dbReference type="Proteomes" id="UP001177140"/>
    </source>
</evidence>
<feature type="region of interest" description="Disordered" evidence="1">
    <location>
        <begin position="75"/>
        <end position="104"/>
    </location>
</feature>
<feature type="non-terminal residue" evidence="2">
    <location>
        <position position="1"/>
    </location>
</feature>
<keyword evidence="3" id="KW-1185">Reference proteome</keyword>
<comment type="caution">
    <text evidence="2">The sequence shown here is derived from an EMBL/GenBank/DDBJ whole genome shotgun (WGS) entry which is preliminary data.</text>
</comment>
<proteinExistence type="predicted"/>
<sequence length="104" mass="11748">REQELESMLQPGLTPPLLEIRMKPELSNGPSISLLEKKVKPVKAEKARQLPRDLEKGRIDLPKAFTRLATRTAKLGNVSRLSSNNKDPAVAPKERDKTKGWRPR</sequence>
<organism evidence="2 3">
    <name type="scientific">Papaver nudicaule</name>
    <name type="common">Iceland poppy</name>
    <dbReference type="NCBI Taxonomy" id="74823"/>
    <lineage>
        <taxon>Eukaryota</taxon>
        <taxon>Viridiplantae</taxon>
        <taxon>Streptophyta</taxon>
        <taxon>Embryophyta</taxon>
        <taxon>Tracheophyta</taxon>
        <taxon>Spermatophyta</taxon>
        <taxon>Magnoliopsida</taxon>
        <taxon>Ranunculales</taxon>
        <taxon>Papaveraceae</taxon>
        <taxon>Papaveroideae</taxon>
        <taxon>Papaver</taxon>
    </lineage>
</organism>
<reference evidence="2" key="1">
    <citation type="submission" date="2022-03" db="EMBL/GenBank/DDBJ databases">
        <title>A functionally conserved STORR gene fusion in Papaver species that diverged 16.8 million years ago.</title>
        <authorList>
            <person name="Catania T."/>
        </authorList>
    </citation>
    <scope>NUCLEOTIDE SEQUENCE</scope>
    <source>
        <strain evidence="2">S-191538</strain>
    </source>
</reference>
<gene>
    <name evidence="2" type="ORF">MKW94_009732</name>
</gene>
<feature type="compositionally biased region" description="Basic and acidic residues" evidence="1">
    <location>
        <begin position="92"/>
        <end position="104"/>
    </location>
</feature>